<proteinExistence type="predicted"/>
<keyword evidence="1" id="KW-0472">Membrane</keyword>
<evidence type="ECO:0000313" key="3">
    <source>
        <dbReference type="Proteomes" id="UP001232148"/>
    </source>
</evidence>
<keyword evidence="3" id="KW-1185">Reference proteome</keyword>
<accession>A0AAD9H731</accession>
<evidence type="ECO:0000256" key="1">
    <source>
        <dbReference type="SAM" id="Phobius"/>
    </source>
</evidence>
<evidence type="ECO:0000313" key="2">
    <source>
        <dbReference type="EMBL" id="KAK2022567.1"/>
    </source>
</evidence>
<protein>
    <submittedName>
        <fullName evidence="2">Uncharacterized protein</fullName>
    </submittedName>
</protein>
<organism evidence="2 3">
    <name type="scientific">Colletotrichum zoysiae</name>
    <dbReference type="NCBI Taxonomy" id="1216348"/>
    <lineage>
        <taxon>Eukaryota</taxon>
        <taxon>Fungi</taxon>
        <taxon>Dikarya</taxon>
        <taxon>Ascomycota</taxon>
        <taxon>Pezizomycotina</taxon>
        <taxon>Sordariomycetes</taxon>
        <taxon>Hypocreomycetidae</taxon>
        <taxon>Glomerellales</taxon>
        <taxon>Glomerellaceae</taxon>
        <taxon>Colletotrichum</taxon>
        <taxon>Colletotrichum graminicola species complex</taxon>
    </lineage>
</organism>
<comment type="caution">
    <text evidence="2">The sequence shown here is derived from an EMBL/GenBank/DDBJ whole genome shotgun (WGS) entry which is preliminary data.</text>
</comment>
<reference evidence="2" key="1">
    <citation type="submission" date="2021-06" db="EMBL/GenBank/DDBJ databases">
        <title>Comparative genomics, transcriptomics and evolutionary studies reveal genomic signatures of adaptation to plant cell wall in hemibiotrophic fungi.</title>
        <authorList>
            <consortium name="DOE Joint Genome Institute"/>
            <person name="Baroncelli R."/>
            <person name="Diaz J.F."/>
            <person name="Benocci T."/>
            <person name="Peng M."/>
            <person name="Battaglia E."/>
            <person name="Haridas S."/>
            <person name="Andreopoulos W."/>
            <person name="Labutti K."/>
            <person name="Pangilinan J."/>
            <person name="Floch G.L."/>
            <person name="Makela M.R."/>
            <person name="Henrissat B."/>
            <person name="Grigoriev I.V."/>
            <person name="Crouch J.A."/>
            <person name="De Vries R.P."/>
            <person name="Sukno S.A."/>
            <person name="Thon M.R."/>
        </authorList>
    </citation>
    <scope>NUCLEOTIDE SEQUENCE</scope>
    <source>
        <strain evidence="2">MAFF235873</strain>
    </source>
</reference>
<dbReference type="Proteomes" id="UP001232148">
    <property type="component" value="Unassembled WGS sequence"/>
</dbReference>
<dbReference type="EMBL" id="MU843037">
    <property type="protein sequence ID" value="KAK2022567.1"/>
    <property type="molecule type" value="Genomic_DNA"/>
</dbReference>
<keyword evidence="1" id="KW-1133">Transmembrane helix</keyword>
<keyword evidence="1" id="KW-0812">Transmembrane</keyword>
<name>A0AAD9H731_9PEZI</name>
<feature type="transmembrane region" description="Helical" evidence="1">
    <location>
        <begin position="70"/>
        <end position="92"/>
    </location>
</feature>
<dbReference type="AlphaFoldDB" id="A0AAD9H731"/>
<gene>
    <name evidence="2" type="ORF">LX32DRAFT_709987</name>
</gene>
<sequence>MSGTRDRTLCTSFGFYFNTFESSIVANEQTPRAAMVKVTCSCRTSTSSSFCHADCKQTDGVTPNNNSLRLGLACAAHHCLVDFLFIYFYLLISSIVDETQMSLAAGLGEERKIGEKAQVAWDFSWFLITHTLL</sequence>